<organism evidence="3 4">
    <name type="scientific">Streptomyces vulcanius</name>
    <dbReference type="NCBI Taxonomy" id="1441876"/>
    <lineage>
        <taxon>Bacteria</taxon>
        <taxon>Bacillati</taxon>
        <taxon>Actinomycetota</taxon>
        <taxon>Actinomycetes</taxon>
        <taxon>Kitasatosporales</taxon>
        <taxon>Streptomycetaceae</taxon>
        <taxon>Streptomyces</taxon>
    </lineage>
</organism>
<feature type="region of interest" description="Disordered" evidence="1">
    <location>
        <begin position="162"/>
        <end position="189"/>
    </location>
</feature>
<protein>
    <submittedName>
        <fullName evidence="3">PE-PGRS family protein</fullName>
    </submittedName>
</protein>
<dbReference type="RefSeq" id="WP_381179131.1">
    <property type="nucleotide sequence ID" value="NZ_JBHSFK010000022.1"/>
</dbReference>
<feature type="compositionally biased region" description="Basic and acidic residues" evidence="1">
    <location>
        <begin position="239"/>
        <end position="259"/>
    </location>
</feature>
<dbReference type="InterPro" id="IPR029121">
    <property type="entry name" value="Ntox11"/>
</dbReference>
<evidence type="ECO:0000313" key="3">
    <source>
        <dbReference type="EMBL" id="MFC4503771.1"/>
    </source>
</evidence>
<proteinExistence type="predicted"/>
<feature type="compositionally biased region" description="Basic and acidic residues" evidence="1">
    <location>
        <begin position="547"/>
        <end position="562"/>
    </location>
</feature>
<evidence type="ECO:0000256" key="1">
    <source>
        <dbReference type="SAM" id="MobiDB-lite"/>
    </source>
</evidence>
<dbReference type="Proteomes" id="UP001595839">
    <property type="component" value="Unassembled WGS sequence"/>
</dbReference>
<feature type="region of interest" description="Disordered" evidence="1">
    <location>
        <begin position="484"/>
        <end position="503"/>
    </location>
</feature>
<dbReference type="EMBL" id="JBHSFK010000022">
    <property type="protein sequence ID" value="MFC4503771.1"/>
    <property type="molecule type" value="Genomic_DNA"/>
</dbReference>
<accession>A0ABV9B2I4</accession>
<gene>
    <name evidence="3" type="ORF">ACFPIH_30395</name>
</gene>
<feature type="compositionally biased region" description="Basic and acidic residues" evidence="1">
    <location>
        <begin position="268"/>
        <end position="283"/>
    </location>
</feature>
<evidence type="ECO:0000259" key="2">
    <source>
        <dbReference type="Pfam" id="PF15521"/>
    </source>
</evidence>
<keyword evidence="4" id="KW-1185">Reference proteome</keyword>
<feature type="region of interest" description="Disordered" evidence="1">
    <location>
        <begin position="1"/>
        <end position="32"/>
    </location>
</feature>
<feature type="region of interest" description="Disordered" evidence="1">
    <location>
        <begin position="542"/>
        <end position="562"/>
    </location>
</feature>
<reference evidence="4" key="1">
    <citation type="journal article" date="2019" name="Int. J. Syst. Evol. Microbiol.">
        <title>The Global Catalogue of Microorganisms (GCM) 10K type strain sequencing project: providing services to taxonomists for standard genome sequencing and annotation.</title>
        <authorList>
            <consortium name="The Broad Institute Genomics Platform"/>
            <consortium name="The Broad Institute Genome Sequencing Center for Infectious Disease"/>
            <person name="Wu L."/>
            <person name="Ma J."/>
        </authorList>
    </citation>
    <scope>NUCLEOTIDE SEQUENCE [LARGE SCALE GENOMIC DNA]</scope>
    <source>
        <strain evidence="4">CGMCC 4.7177</strain>
    </source>
</reference>
<sequence>MHAQRQQRQQDRDTEQKRPKTPSRNVKDPTGMLALQRAAGNRAVTATVQRMVDEETAASPPLDEASLETSTDPDAVMVRLARSIEKYALQEKRKFNIWEPHKLWPEEWLLPNDRMRWVLERRLQLGEIFRGQELSDIELLSSQRPAWLNSVGIGTMAEGHKIATGQRGTAAEDTSTGKGKGKATEQKPDYTDWLKLTPGRRILAATLGFGTQRPTGGAPIPINPAYTLGRFMRTQGLPKNDEERQGLEEERDTQIRETALDSLVPKSVRADQKHPEGDTKPTEQHTSQDAFAREILTNVLIILQEGLKVFDKKKDQHVDYREGDVIRALAHGGRVNIRIPALRSGENDHQLLDFLGITQKGVQDPRVTNRGFATHRSSIGENKGDTPGSFVEKGGVGASLTNIASKGLPIATPKILGVDQAIGGMGTKDWNGDVVLPNGSYGHMLLVFTAPTRVTDGSLLVGIETIAPHAYSPVGYHHGIKSTEATANPESPLHGHKPDKIGEGKLKENQRLVELGKMGGGKGWHTFLDEIKQGWADKLKKAQSPAEQRKLYQELVGPRKPE</sequence>
<feature type="region of interest" description="Disordered" evidence="1">
    <location>
        <begin position="236"/>
        <end position="288"/>
    </location>
</feature>
<feature type="compositionally biased region" description="Basic and acidic residues" evidence="1">
    <location>
        <begin position="8"/>
        <end position="18"/>
    </location>
</feature>
<dbReference type="Pfam" id="PF15521">
    <property type="entry name" value="Ntox11"/>
    <property type="match status" value="1"/>
</dbReference>
<comment type="caution">
    <text evidence="3">The sequence shown here is derived from an EMBL/GenBank/DDBJ whole genome shotgun (WGS) entry which is preliminary data.</text>
</comment>
<evidence type="ECO:0000313" key="4">
    <source>
        <dbReference type="Proteomes" id="UP001595839"/>
    </source>
</evidence>
<name>A0ABV9B2I4_9ACTN</name>
<feature type="domain" description="Novel toxin 11" evidence="2">
    <location>
        <begin position="427"/>
        <end position="552"/>
    </location>
</feature>